<protein>
    <submittedName>
        <fullName evidence="6">Chromosome partitioning protein ParB</fullName>
    </submittedName>
</protein>
<dbReference type="SUPFAM" id="SSF110849">
    <property type="entry name" value="ParB/Sulfiredoxin"/>
    <property type="match status" value="1"/>
</dbReference>
<dbReference type="NCBIfam" id="TIGR00180">
    <property type="entry name" value="parB_part"/>
    <property type="match status" value="1"/>
</dbReference>
<dbReference type="FunFam" id="1.10.10.2830:FF:000001">
    <property type="entry name" value="Chromosome partitioning protein ParB"/>
    <property type="match status" value="1"/>
</dbReference>
<dbReference type="Gene3D" id="3.90.1530.30">
    <property type="match status" value="1"/>
</dbReference>
<dbReference type="InterPro" id="IPR057240">
    <property type="entry name" value="ParB_dimer_C"/>
</dbReference>
<evidence type="ECO:0000256" key="2">
    <source>
        <dbReference type="ARBA" id="ARBA00022829"/>
    </source>
</evidence>
<evidence type="ECO:0000313" key="6">
    <source>
        <dbReference type="EMBL" id="ONI59959.1"/>
    </source>
</evidence>
<dbReference type="InterPro" id="IPR004437">
    <property type="entry name" value="ParB/RepB/Spo0J"/>
</dbReference>
<evidence type="ECO:0000259" key="5">
    <source>
        <dbReference type="SMART" id="SM00470"/>
    </source>
</evidence>
<evidence type="ECO:0000256" key="1">
    <source>
        <dbReference type="ARBA" id="ARBA00006295"/>
    </source>
</evidence>
<dbReference type="SMART" id="SM00470">
    <property type="entry name" value="ParB"/>
    <property type="match status" value="1"/>
</dbReference>
<evidence type="ECO:0000256" key="3">
    <source>
        <dbReference type="ARBA" id="ARBA00023125"/>
    </source>
</evidence>
<dbReference type="InterPro" id="IPR003115">
    <property type="entry name" value="ParB_N"/>
</dbReference>
<dbReference type="PANTHER" id="PTHR33375:SF1">
    <property type="entry name" value="CHROMOSOME-PARTITIONING PROTEIN PARB-RELATED"/>
    <property type="match status" value="1"/>
</dbReference>
<organism evidence="6 7">
    <name type="scientific">Candidatus Liberibacter solanacearum</name>
    <dbReference type="NCBI Taxonomy" id="556287"/>
    <lineage>
        <taxon>Bacteria</taxon>
        <taxon>Pseudomonadati</taxon>
        <taxon>Pseudomonadota</taxon>
        <taxon>Alphaproteobacteria</taxon>
        <taxon>Hyphomicrobiales</taxon>
        <taxon>Rhizobiaceae</taxon>
        <taxon>Liberibacter</taxon>
    </lineage>
</organism>
<dbReference type="EMBL" id="LVWB01000008">
    <property type="protein sequence ID" value="ONI59959.1"/>
    <property type="molecule type" value="Genomic_DNA"/>
</dbReference>
<keyword evidence="3" id="KW-0238">DNA-binding</keyword>
<feature type="domain" description="ParB-like N-terminal" evidence="5">
    <location>
        <begin position="40"/>
        <end position="130"/>
    </location>
</feature>
<keyword evidence="2" id="KW-0159">Chromosome partition</keyword>
<dbReference type="AlphaFoldDB" id="A0A1V2N8R9"/>
<dbReference type="FunFam" id="3.90.1530.30:FF:000001">
    <property type="entry name" value="Chromosome partitioning protein ParB"/>
    <property type="match status" value="1"/>
</dbReference>
<dbReference type="RefSeq" id="WP_076970558.1">
    <property type="nucleotide sequence ID" value="NZ_LVWB01000008.1"/>
</dbReference>
<dbReference type="Gene3D" id="1.10.10.2830">
    <property type="match status" value="1"/>
</dbReference>
<dbReference type="OrthoDB" id="9802051at2"/>
<evidence type="ECO:0000256" key="4">
    <source>
        <dbReference type="ARBA" id="ARBA00025472"/>
    </source>
</evidence>
<dbReference type="InterPro" id="IPR050336">
    <property type="entry name" value="Chromosome_partition/occlusion"/>
</dbReference>
<dbReference type="Pfam" id="PF17762">
    <property type="entry name" value="HTH_ParB"/>
    <property type="match status" value="1"/>
</dbReference>
<sequence>MSNNHSKRRLGRGLAALIGEVNKPTDSYEKKTEKPSEYQNHISIHSIVPNPHNPRDYFDSEELEELSKSILSHGILQPIIVRAVDNGLYKIIAGERRFRAAKKASLSKIPVIIRDIDDKHSLEIAIVENVQRKDLNPLEEALGYEQLISEYGYTQNDLGSIIGKSRSHISNILRILKLPDSVKGMILKGELSLGHARALILTSDPLSLAEIIISKKMSVRDTEELVKETENKGINLKKSFKKDVVQNNDFTILENKISSKLGLNVSIKHLNNRGQVCIKYKTNEQLDLICSLLTITRKINDLSQG</sequence>
<dbReference type="Proteomes" id="UP000189542">
    <property type="component" value="Unassembled WGS sequence"/>
</dbReference>
<gene>
    <name evidence="6" type="ORF">AYO25_02560</name>
</gene>
<dbReference type="CDD" id="cd16393">
    <property type="entry name" value="SPO0J_N"/>
    <property type="match status" value="1"/>
</dbReference>
<dbReference type="InterPro" id="IPR041468">
    <property type="entry name" value="HTH_ParB/Spo0J"/>
</dbReference>
<name>A0A1V2N8R9_9HYPH</name>
<dbReference type="Pfam" id="PF23552">
    <property type="entry name" value="ParB_C"/>
    <property type="match status" value="1"/>
</dbReference>
<dbReference type="GO" id="GO:0005694">
    <property type="term" value="C:chromosome"/>
    <property type="evidence" value="ECO:0007669"/>
    <property type="project" value="TreeGrafter"/>
</dbReference>
<dbReference type="GO" id="GO:0003677">
    <property type="term" value="F:DNA binding"/>
    <property type="evidence" value="ECO:0007669"/>
    <property type="project" value="UniProtKB-KW"/>
</dbReference>
<accession>A0A1V2N8R9</accession>
<comment type="similarity">
    <text evidence="1">Belongs to the ParB family.</text>
</comment>
<dbReference type="PANTHER" id="PTHR33375">
    <property type="entry name" value="CHROMOSOME-PARTITIONING PROTEIN PARB-RELATED"/>
    <property type="match status" value="1"/>
</dbReference>
<evidence type="ECO:0000313" key="7">
    <source>
        <dbReference type="Proteomes" id="UP000189542"/>
    </source>
</evidence>
<reference evidence="6 7" key="1">
    <citation type="journal article" date="2017" name="PLoS ONE">
        <title>Genomic sequence of 'Candidatus Liberibacter solanacearum' haplotype C and its comparison with haplotype A and B genomes.</title>
        <authorList>
            <person name="Wang J."/>
            <person name="Haapalainen M."/>
            <person name="Schott T."/>
            <person name="Thompson S.M."/>
            <person name="Smith G.R."/>
            <person name="Nissinen A.I."/>
            <person name="Pirhonen M."/>
        </authorList>
    </citation>
    <scope>NUCLEOTIDE SEQUENCE [LARGE SCALE GENOMIC DNA]</scope>
    <source>
        <strain evidence="6 7">FIN111</strain>
    </source>
</reference>
<dbReference type="GO" id="GO:0007059">
    <property type="term" value="P:chromosome segregation"/>
    <property type="evidence" value="ECO:0007669"/>
    <property type="project" value="UniProtKB-KW"/>
</dbReference>
<comment type="caution">
    <text evidence="6">The sequence shown here is derived from an EMBL/GenBank/DDBJ whole genome shotgun (WGS) entry which is preliminary data.</text>
</comment>
<dbReference type="Pfam" id="PF02195">
    <property type="entry name" value="ParB_N"/>
    <property type="match status" value="1"/>
</dbReference>
<comment type="function">
    <text evidence="4">Involved in chromosome partition. Localize to both poles of the predivisional cell following completion of DNA replication. Binds to the DNA origin of replication.</text>
</comment>
<proteinExistence type="inferred from homology"/>
<dbReference type="InterPro" id="IPR036086">
    <property type="entry name" value="ParB/Sulfiredoxin_sf"/>
</dbReference>